<evidence type="ECO:0000259" key="1">
    <source>
        <dbReference type="Pfam" id="PF00534"/>
    </source>
</evidence>
<feature type="domain" description="Glycosyl transferase family 1" evidence="1">
    <location>
        <begin position="241"/>
        <end position="408"/>
    </location>
</feature>
<dbReference type="Gene3D" id="3.40.50.2000">
    <property type="entry name" value="Glycogen Phosphorylase B"/>
    <property type="match status" value="2"/>
</dbReference>
<proteinExistence type="predicted"/>
<dbReference type="PANTHER" id="PTHR12526">
    <property type="entry name" value="GLYCOSYLTRANSFERASE"/>
    <property type="match status" value="1"/>
</dbReference>
<sequence>MPDDSIHLRPPAFDRPASKASAGALSLAEVPVPEELLLVAQSYWPEPAGSAPMMTDLATAFAAAGAETTVLTARPNYPGNKVYDGYADGAQDRKTVEGVLIERLHTIPPAGGGMKARLIHEGVLHAGFAAARARGRVGRHAAVLSLCPSILSVAIANRFKAPGGRHVAIVHDIQSGLAGALGMGGKAAVKAIRAMERAALNRADAIVVLSEPMRGVLEELGVTRPIHVIPPHVDADAVHPLPRPDQPPTALYSGAFARKQGLEQVLDMAGHLAELMPQARIKMRGQGGLEEELKGRARAMGLGNVIFQPLAPKDQLNEAMAEGDVHLVPQRPEGAAFAMPGKAVTILAAGRPFVSTCLPGSALATLEAQVGAFLCTPPEEPRAMAEAVAALLSDPARATAMGRRGRAWVEANATRAVALDRYARLLLGEAA</sequence>
<accession>A0A2B8BJX9</accession>
<evidence type="ECO:0000313" key="3">
    <source>
        <dbReference type="EMBL" id="PGH58165.1"/>
    </source>
</evidence>
<dbReference type="GO" id="GO:0016757">
    <property type="term" value="F:glycosyltransferase activity"/>
    <property type="evidence" value="ECO:0007669"/>
    <property type="project" value="InterPro"/>
</dbReference>
<dbReference type="Pfam" id="PF00534">
    <property type="entry name" value="Glycos_transf_1"/>
    <property type="match status" value="1"/>
</dbReference>
<dbReference type="InterPro" id="IPR028098">
    <property type="entry name" value="Glyco_trans_4-like_N"/>
</dbReference>
<dbReference type="OrthoDB" id="185319at2"/>
<dbReference type="EMBL" id="PDKW01000039">
    <property type="protein sequence ID" value="PGH58165.1"/>
    <property type="molecule type" value="Genomic_DNA"/>
</dbReference>
<keyword evidence="4" id="KW-1185">Reference proteome</keyword>
<protein>
    <submittedName>
        <fullName evidence="3">Glycosyltransferase WbuB</fullName>
    </submittedName>
</protein>
<comment type="caution">
    <text evidence="3">The sequence shown here is derived from an EMBL/GenBank/DDBJ whole genome shotgun (WGS) entry which is preliminary data.</text>
</comment>
<evidence type="ECO:0000259" key="2">
    <source>
        <dbReference type="Pfam" id="PF13579"/>
    </source>
</evidence>
<dbReference type="Pfam" id="PF13579">
    <property type="entry name" value="Glyco_trans_4_4"/>
    <property type="match status" value="1"/>
</dbReference>
<feature type="domain" description="Glycosyltransferase subfamily 4-like N-terminal" evidence="2">
    <location>
        <begin position="49"/>
        <end position="231"/>
    </location>
</feature>
<reference evidence="4" key="1">
    <citation type="submission" date="2017-10" db="EMBL/GenBank/DDBJ databases">
        <authorList>
            <person name="Kravchenko I.K."/>
            <person name="Grouzdev D.S."/>
        </authorList>
    </citation>
    <scope>NUCLEOTIDE SEQUENCE [LARGE SCALE GENOMIC DNA]</scope>
    <source>
        <strain evidence="4">B2</strain>
    </source>
</reference>
<dbReference type="CDD" id="cd03794">
    <property type="entry name" value="GT4_WbuB-like"/>
    <property type="match status" value="1"/>
</dbReference>
<dbReference type="RefSeq" id="WP_098736148.1">
    <property type="nucleotide sequence ID" value="NZ_PDKW01000039.1"/>
</dbReference>
<dbReference type="InterPro" id="IPR001296">
    <property type="entry name" value="Glyco_trans_1"/>
</dbReference>
<dbReference type="SUPFAM" id="SSF53756">
    <property type="entry name" value="UDP-Glycosyltransferase/glycogen phosphorylase"/>
    <property type="match status" value="1"/>
</dbReference>
<keyword evidence="3" id="KW-0808">Transferase</keyword>
<evidence type="ECO:0000313" key="4">
    <source>
        <dbReference type="Proteomes" id="UP000225379"/>
    </source>
</evidence>
<name>A0A2B8BJX9_9PROT</name>
<dbReference type="Proteomes" id="UP000225379">
    <property type="component" value="Unassembled WGS sequence"/>
</dbReference>
<organism evidence="3 4">
    <name type="scientific">Azospirillum palustre</name>
    <dbReference type="NCBI Taxonomy" id="2044885"/>
    <lineage>
        <taxon>Bacteria</taxon>
        <taxon>Pseudomonadati</taxon>
        <taxon>Pseudomonadota</taxon>
        <taxon>Alphaproteobacteria</taxon>
        <taxon>Rhodospirillales</taxon>
        <taxon>Azospirillaceae</taxon>
        <taxon>Azospirillum</taxon>
    </lineage>
</organism>
<dbReference type="AlphaFoldDB" id="A0A2B8BJX9"/>
<gene>
    <name evidence="3" type="ORF">CRT60_09525</name>
</gene>